<evidence type="ECO:0000256" key="1">
    <source>
        <dbReference type="ARBA" id="ARBA00022490"/>
    </source>
</evidence>
<dbReference type="Gene3D" id="2.40.50.140">
    <property type="entry name" value="Nucleic acid-binding proteins"/>
    <property type="match status" value="1"/>
</dbReference>
<dbReference type="GO" id="GO:0009378">
    <property type="term" value="F:four-way junction helicase activity"/>
    <property type="evidence" value="ECO:0007669"/>
    <property type="project" value="InterPro"/>
</dbReference>
<feature type="domain" description="Helix-hairpin-helix DNA-binding motif class 1" evidence="7">
    <location>
        <begin position="107"/>
        <end position="126"/>
    </location>
</feature>
<dbReference type="InterPro" id="IPR013849">
    <property type="entry name" value="DNA_helicase_Holl-junc_RuvA_I"/>
</dbReference>
<dbReference type="InterPro" id="IPR036267">
    <property type="entry name" value="RuvA_C_sf"/>
</dbReference>
<dbReference type="CDD" id="cd14332">
    <property type="entry name" value="UBA_RuvA_C"/>
    <property type="match status" value="1"/>
</dbReference>
<dbReference type="GO" id="GO:0000400">
    <property type="term" value="F:four-way junction DNA binding"/>
    <property type="evidence" value="ECO:0007669"/>
    <property type="project" value="UniProtKB-UniRule"/>
</dbReference>
<dbReference type="OrthoDB" id="5293449at2"/>
<keyword evidence="3 6" id="KW-0238">DNA-binding</keyword>
<comment type="function">
    <text evidence="6">The RuvA-RuvB-RuvC complex processes Holliday junction (HJ) DNA during genetic recombination and DNA repair, while the RuvA-RuvB complex plays an important role in the rescue of blocked DNA replication forks via replication fork reversal (RFR). RuvA specifically binds to HJ cruciform DNA, conferring on it an open structure. The RuvB hexamer acts as an ATP-dependent pump, pulling dsDNA into and through the RuvAB complex. HJ branch migration allows RuvC to scan DNA until it finds its consensus sequence, where it cleaves and resolves the cruciform DNA.</text>
</comment>
<protein>
    <recommendedName>
        <fullName evidence="6">Holliday junction branch migration complex subunit RuvA</fullName>
    </recommendedName>
</protein>
<dbReference type="GO" id="GO:0048476">
    <property type="term" value="C:Holliday junction resolvase complex"/>
    <property type="evidence" value="ECO:0007669"/>
    <property type="project" value="UniProtKB-UniRule"/>
</dbReference>
<evidence type="ECO:0000259" key="7">
    <source>
        <dbReference type="SMART" id="SM00278"/>
    </source>
</evidence>
<dbReference type="Pfam" id="PF01330">
    <property type="entry name" value="RuvA_N"/>
    <property type="match status" value="1"/>
</dbReference>
<comment type="subcellular location">
    <subcellularLocation>
        <location evidence="6">Cytoplasm</location>
    </subcellularLocation>
</comment>
<dbReference type="STRING" id="1050174.CEPID_07095"/>
<keyword evidence="8" id="KW-0347">Helicase</keyword>
<dbReference type="GO" id="GO:0006281">
    <property type="term" value="P:DNA repair"/>
    <property type="evidence" value="ECO:0007669"/>
    <property type="project" value="UniProtKB-UniRule"/>
</dbReference>
<dbReference type="GO" id="GO:0006310">
    <property type="term" value="P:DNA recombination"/>
    <property type="evidence" value="ECO:0007669"/>
    <property type="project" value="UniProtKB-UniRule"/>
</dbReference>
<dbReference type="Gene3D" id="1.10.8.10">
    <property type="entry name" value="DNA helicase RuvA subunit, C-terminal domain"/>
    <property type="match status" value="1"/>
</dbReference>
<evidence type="ECO:0000313" key="9">
    <source>
        <dbReference type="Proteomes" id="UP000035368"/>
    </source>
</evidence>
<dbReference type="InterPro" id="IPR003583">
    <property type="entry name" value="Hlx-hairpin-Hlx_DNA-bd_motif"/>
</dbReference>
<keyword evidence="9" id="KW-1185">Reference proteome</keyword>
<dbReference type="GO" id="GO:0005524">
    <property type="term" value="F:ATP binding"/>
    <property type="evidence" value="ECO:0007669"/>
    <property type="project" value="InterPro"/>
</dbReference>
<dbReference type="SUPFAM" id="SSF47781">
    <property type="entry name" value="RuvA domain 2-like"/>
    <property type="match status" value="1"/>
</dbReference>
<dbReference type="HAMAP" id="MF_00031">
    <property type="entry name" value="DNA_HJ_migration_RuvA"/>
    <property type="match status" value="1"/>
</dbReference>
<sequence>MIASLNGEVVAIELSGAVIECGGVGYFFAATPRTLGTLKRGEQARILTTMVVREDAMLLYGFSDATSRELFSVLQSVSGLGPKLAMAALAMLTPEELANAITHSDAKALQRIPGVGKRMADRMVVELKDKVTAFATATPTPTAERPAGSGDIDNEQVVAALVGLGFNEKAAVDALNAVLDDAPVANTSQALRAALAYLGKK</sequence>
<dbReference type="InterPro" id="IPR000085">
    <property type="entry name" value="RuvA"/>
</dbReference>
<evidence type="ECO:0000256" key="6">
    <source>
        <dbReference type="HAMAP-Rule" id="MF_00031"/>
    </source>
</evidence>
<comment type="similarity">
    <text evidence="6">Belongs to the RuvA family.</text>
</comment>
<dbReference type="InterPro" id="IPR011114">
    <property type="entry name" value="RuvA_C"/>
</dbReference>
<dbReference type="InterPro" id="IPR012340">
    <property type="entry name" value="NA-bd_OB-fold"/>
</dbReference>
<keyword evidence="2 6" id="KW-0227">DNA damage</keyword>
<gene>
    <name evidence="6 8" type="primary">ruvA</name>
    <name evidence="8" type="ORF">CEPID_07095</name>
</gene>
<dbReference type="EMBL" id="CP011541">
    <property type="protein sequence ID" value="AKK03277.1"/>
    <property type="molecule type" value="Genomic_DNA"/>
</dbReference>
<dbReference type="GO" id="GO:0009379">
    <property type="term" value="C:Holliday junction helicase complex"/>
    <property type="evidence" value="ECO:0007669"/>
    <property type="project" value="InterPro"/>
</dbReference>
<dbReference type="AlphaFoldDB" id="A0A0G3GWR9"/>
<dbReference type="Proteomes" id="UP000035368">
    <property type="component" value="Chromosome"/>
</dbReference>
<accession>A0A0G3GWR9</accession>
<comment type="subunit">
    <text evidence="6">Homotetramer. Forms an RuvA(8)-RuvB(12)-Holliday junction (HJ) complex. HJ DNA is sandwiched between 2 RuvA tetramers; dsDNA enters through RuvA and exits via RuvB. An RuvB hexamer assembles on each DNA strand where it exits the tetramer. Each RuvB hexamer is contacted by two RuvA subunits (via domain III) on 2 adjacent RuvB subunits; this complex drives branch migration. In the full resolvosome a probable DNA-RuvA(4)-RuvB(12)-RuvC(2) complex forms which resolves the HJ.</text>
</comment>
<dbReference type="Pfam" id="PF14520">
    <property type="entry name" value="HHH_5"/>
    <property type="match status" value="1"/>
</dbReference>
<dbReference type="NCBIfam" id="TIGR00084">
    <property type="entry name" value="ruvA"/>
    <property type="match status" value="1"/>
</dbReference>
<keyword evidence="8" id="KW-0067">ATP-binding</keyword>
<dbReference type="GO" id="GO:0016787">
    <property type="term" value="F:hydrolase activity"/>
    <property type="evidence" value="ECO:0007669"/>
    <property type="project" value="UniProtKB-KW"/>
</dbReference>
<comment type="caution">
    <text evidence="6">Lacks conserved residue(s) required for the propagation of feature annotation.</text>
</comment>
<keyword evidence="4 6" id="KW-0233">DNA recombination</keyword>
<evidence type="ECO:0000256" key="3">
    <source>
        <dbReference type="ARBA" id="ARBA00023125"/>
    </source>
</evidence>
<dbReference type="SUPFAM" id="SSF50249">
    <property type="entry name" value="Nucleic acid-binding proteins"/>
    <property type="match status" value="1"/>
</dbReference>
<keyword evidence="8" id="KW-0547">Nucleotide-binding</keyword>
<dbReference type="Gene3D" id="1.10.150.20">
    <property type="entry name" value="5' to 3' exonuclease, C-terminal subdomain"/>
    <property type="match status" value="1"/>
</dbReference>
<comment type="domain">
    <text evidence="6">Has three domains with a flexible linker between the domains II and III and assumes an 'L' shape. Domain III is highly mobile and contacts RuvB.</text>
</comment>
<feature type="domain" description="Helix-hairpin-helix DNA-binding motif class 1" evidence="7">
    <location>
        <begin position="72"/>
        <end position="91"/>
    </location>
</feature>
<dbReference type="PATRIC" id="fig|1050174.4.peg.1436"/>
<reference evidence="8 9" key="1">
    <citation type="submission" date="2015-05" db="EMBL/GenBank/DDBJ databases">
        <title>Complete genome sequence of Corynebacterium epidermidicanis DSM 45586, isolated from the skin of a dog suffering from pruritus.</title>
        <authorList>
            <person name="Ruckert C."/>
            <person name="Albersmeier A."/>
            <person name="Winkler A."/>
            <person name="Tauch A."/>
        </authorList>
    </citation>
    <scope>NUCLEOTIDE SEQUENCE [LARGE SCALE GENOMIC DNA]</scope>
    <source>
        <strain evidence="8 9">DSM 45586</strain>
    </source>
</reference>
<proteinExistence type="inferred from homology"/>
<dbReference type="Pfam" id="PF07499">
    <property type="entry name" value="RuvA_C"/>
    <property type="match status" value="1"/>
</dbReference>
<evidence type="ECO:0000313" key="8">
    <source>
        <dbReference type="EMBL" id="AKK03277.1"/>
    </source>
</evidence>
<organism evidence="8 9">
    <name type="scientific">Corynebacterium epidermidicanis</name>
    <dbReference type="NCBI Taxonomy" id="1050174"/>
    <lineage>
        <taxon>Bacteria</taxon>
        <taxon>Bacillati</taxon>
        <taxon>Actinomycetota</taxon>
        <taxon>Actinomycetes</taxon>
        <taxon>Mycobacteriales</taxon>
        <taxon>Corynebacteriaceae</taxon>
        <taxon>Corynebacterium</taxon>
    </lineage>
</organism>
<evidence type="ECO:0000256" key="2">
    <source>
        <dbReference type="ARBA" id="ARBA00022763"/>
    </source>
</evidence>
<feature type="region of interest" description="Domain II" evidence="6">
    <location>
        <begin position="64"/>
        <end position="141"/>
    </location>
</feature>
<feature type="region of interest" description="Domain III" evidence="6">
    <location>
        <begin position="152"/>
        <end position="201"/>
    </location>
</feature>
<dbReference type="GO" id="GO:0005737">
    <property type="term" value="C:cytoplasm"/>
    <property type="evidence" value="ECO:0007669"/>
    <property type="project" value="UniProtKB-SubCell"/>
</dbReference>
<keyword evidence="1 6" id="KW-0963">Cytoplasm</keyword>
<dbReference type="RefSeq" id="WP_047240338.1">
    <property type="nucleotide sequence ID" value="NZ_CP011541.1"/>
</dbReference>
<evidence type="ECO:0000256" key="5">
    <source>
        <dbReference type="ARBA" id="ARBA00023204"/>
    </source>
</evidence>
<name>A0A0G3GWR9_9CORY</name>
<dbReference type="InterPro" id="IPR010994">
    <property type="entry name" value="RuvA_2-like"/>
</dbReference>
<dbReference type="KEGG" id="cei:CEPID_07095"/>
<keyword evidence="5 6" id="KW-0234">DNA repair</keyword>
<dbReference type="SUPFAM" id="SSF46929">
    <property type="entry name" value="DNA helicase RuvA subunit, C-terminal domain"/>
    <property type="match status" value="1"/>
</dbReference>
<dbReference type="SMART" id="SM00278">
    <property type="entry name" value="HhH1"/>
    <property type="match status" value="2"/>
</dbReference>
<evidence type="ECO:0000256" key="4">
    <source>
        <dbReference type="ARBA" id="ARBA00023172"/>
    </source>
</evidence>
<keyword evidence="8" id="KW-0378">Hydrolase</keyword>